<dbReference type="RefSeq" id="XP_002117764.1">
    <property type="nucleotide sequence ID" value="XM_002117728.1"/>
</dbReference>
<dbReference type="FunCoup" id="B3SBV8">
    <property type="interactions" value="1490"/>
</dbReference>
<dbReference type="EMBL" id="DS985267">
    <property type="protein sequence ID" value="EDV19740.1"/>
    <property type="molecule type" value="Genomic_DNA"/>
</dbReference>
<dbReference type="GO" id="GO:0016363">
    <property type="term" value="C:nuclear matrix"/>
    <property type="evidence" value="ECO:0007669"/>
    <property type="project" value="UniProtKB-SubCell"/>
</dbReference>
<dbReference type="AlphaFoldDB" id="B3SBV8"/>
<keyword evidence="7" id="KW-0862">Zinc</keyword>
<evidence type="ECO:0000256" key="6">
    <source>
        <dbReference type="ARBA" id="ARBA00022771"/>
    </source>
</evidence>
<feature type="zinc finger region" description="RING-Gid-type" evidence="10">
    <location>
        <begin position="321"/>
        <end position="390"/>
    </location>
</feature>
<dbReference type="SMART" id="SM00757">
    <property type="entry name" value="CRA"/>
    <property type="match status" value="1"/>
</dbReference>
<evidence type="ECO:0000256" key="8">
    <source>
        <dbReference type="ARBA" id="ARBA00023057"/>
    </source>
</evidence>
<protein>
    <recommendedName>
        <fullName evidence="3">E3 ubiquitin-protein transferase MAEA</fullName>
    </recommendedName>
    <alternativeName>
        <fullName evidence="9">Macrophage erythroblast attacher</fullName>
    </alternativeName>
</protein>
<dbReference type="InParanoid" id="B3SBV8"/>
<evidence type="ECO:0000256" key="9">
    <source>
        <dbReference type="ARBA" id="ARBA00029678"/>
    </source>
</evidence>
<dbReference type="GO" id="GO:0005737">
    <property type="term" value="C:cytoplasm"/>
    <property type="evidence" value="ECO:0000318"/>
    <property type="project" value="GO_Central"/>
</dbReference>
<dbReference type="PROSITE" id="PS50896">
    <property type="entry name" value="LISH"/>
    <property type="match status" value="1"/>
</dbReference>
<dbReference type="STRING" id="10228.B3SBV8"/>
<dbReference type="GO" id="GO:0043161">
    <property type="term" value="P:proteasome-mediated ubiquitin-dependent protein catabolic process"/>
    <property type="evidence" value="ECO:0000318"/>
    <property type="project" value="GO_Central"/>
</dbReference>
<dbReference type="SMART" id="SM00667">
    <property type="entry name" value="LisH"/>
    <property type="match status" value="1"/>
</dbReference>
<dbReference type="HOGENOM" id="CLU_027445_0_1_1"/>
<evidence type="ECO:0000256" key="7">
    <source>
        <dbReference type="ARBA" id="ARBA00022833"/>
    </source>
</evidence>
<dbReference type="KEGG" id="tad:TRIADDRAFT_32981"/>
<feature type="domain" description="RING-Gid-type" evidence="12">
    <location>
        <begin position="321"/>
        <end position="390"/>
    </location>
</feature>
<reference evidence="13 14" key="1">
    <citation type="journal article" date="2008" name="Nature">
        <title>The Trichoplax genome and the nature of placozoans.</title>
        <authorList>
            <person name="Srivastava M."/>
            <person name="Begovic E."/>
            <person name="Chapman J."/>
            <person name="Putnam N.H."/>
            <person name="Hellsten U."/>
            <person name="Kawashima T."/>
            <person name="Kuo A."/>
            <person name="Mitros T."/>
            <person name="Salamov A."/>
            <person name="Carpenter M.L."/>
            <person name="Signorovitch A.Y."/>
            <person name="Moreno M.A."/>
            <person name="Kamm K."/>
            <person name="Grimwood J."/>
            <person name="Schmutz J."/>
            <person name="Shapiro H."/>
            <person name="Grigoriev I.V."/>
            <person name="Buss L.W."/>
            <person name="Schierwater B."/>
            <person name="Dellaporta S.L."/>
            <person name="Rokhsar D.S."/>
        </authorList>
    </citation>
    <scope>NUCLEOTIDE SEQUENCE [LARGE SCALE GENOMIC DNA]</scope>
    <source>
        <strain evidence="13 14">Grell-BS-1999</strain>
    </source>
</reference>
<keyword evidence="8" id="KW-0265">Erythrocyte maturation</keyword>
<dbReference type="GO" id="GO:0005634">
    <property type="term" value="C:nucleus"/>
    <property type="evidence" value="ECO:0000318"/>
    <property type="project" value="GO_Central"/>
</dbReference>
<dbReference type="InterPro" id="IPR045098">
    <property type="entry name" value="Fyv10_fam"/>
</dbReference>
<dbReference type="InterPro" id="IPR044063">
    <property type="entry name" value="ZF_RING_GID"/>
</dbReference>
<dbReference type="eggNOG" id="KOG0396">
    <property type="taxonomic scope" value="Eukaryota"/>
</dbReference>
<dbReference type="GO" id="GO:0008270">
    <property type="term" value="F:zinc ion binding"/>
    <property type="evidence" value="ECO:0007669"/>
    <property type="project" value="UniProtKB-KW"/>
</dbReference>
<evidence type="ECO:0000259" key="11">
    <source>
        <dbReference type="PROSITE" id="PS50897"/>
    </source>
</evidence>
<dbReference type="OMA" id="ANHETAR"/>
<dbReference type="CDD" id="cd16659">
    <property type="entry name" value="RING-Ubox_Emp"/>
    <property type="match status" value="1"/>
</dbReference>
<dbReference type="PROSITE" id="PS51867">
    <property type="entry name" value="ZF_RING_GID"/>
    <property type="match status" value="1"/>
</dbReference>
<evidence type="ECO:0000313" key="13">
    <source>
        <dbReference type="EMBL" id="EDV19740.1"/>
    </source>
</evidence>
<dbReference type="SUPFAM" id="SSF57850">
    <property type="entry name" value="RING/U-box"/>
    <property type="match status" value="1"/>
</dbReference>
<dbReference type="InterPro" id="IPR024964">
    <property type="entry name" value="CTLH/CRA"/>
</dbReference>
<keyword evidence="14" id="KW-1185">Reference proteome</keyword>
<dbReference type="Proteomes" id="UP000009022">
    <property type="component" value="Unassembled WGS sequence"/>
</dbReference>
<keyword evidence="5" id="KW-0479">Metal-binding</keyword>
<sequence>MVDKEAARREYPDIRALEHSTLKVPYEILNKKFRTAQKAIDREVANVLGGSNDILHCSSDSQNQSIDSVADFLGGVVQKLTALKRKADDCYQQEQGCIKNCKLRISHLQDRMDQVRKDLPENDFTVTMWQRKRCNRFIVDHLLRQGYYKAAIDLMEESDIEGLCNIEIFTVARKIEASLQANNITLCLNWCIDNRSRLKKIKSTLEFNLRMQEFIELIREGKRLDAVKYARRHFSNIDSSSCDLMKRAMGLLAFQIDTNCQPYQDMYDPQRWKMLLRQFRDDIFSLYQLKERSMFSVILQVGLASLKTPDCYDENKKSLQCPICSSNFNEIARTLPFSHCSHSRLVCRISGEEMNGNNPPMMLPNGMVYSEKALLKLADSNHGTVICPRTNTSYPFSELKRVFLL</sequence>
<name>B3SBV8_TRIAD</name>
<dbReference type="Pfam" id="PF10607">
    <property type="entry name" value="CTLH"/>
    <property type="match status" value="1"/>
</dbReference>
<dbReference type="InterPro" id="IPR006594">
    <property type="entry name" value="LisH"/>
</dbReference>
<dbReference type="PANTHER" id="PTHR12170">
    <property type="entry name" value="MACROPHAGE ERYTHROBLAST ATTACHER-RELATED"/>
    <property type="match status" value="1"/>
</dbReference>
<accession>B3SBV8</accession>
<dbReference type="PROSITE" id="PS50897">
    <property type="entry name" value="CTLH"/>
    <property type="match status" value="1"/>
</dbReference>
<comment type="subcellular location">
    <subcellularLocation>
        <location evidence="2">Cytoplasm</location>
    </subcellularLocation>
    <subcellularLocation>
        <location evidence="1">Nucleus matrix</location>
    </subcellularLocation>
</comment>
<feature type="domain" description="CTLH" evidence="11">
    <location>
        <begin position="168"/>
        <end position="225"/>
    </location>
</feature>
<keyword evidence="4" id="KW-0963">Cytoplasm</keyword>
<evidence type="ECO:0000313" key="14">
    <source>
        <dbReference type="Proteomes" id="UP000009022"/>
    </source>
</evidence>
<evidence type="ECO:0000256" key="10">
    <source>
        <dbReference type="PROSITE-ProRule" id="PRU01215"/>
    </source>
</evidence>
<evidence type="ECO:0000256" key="1">
    <source>
        <dbReference type="ARBA" id="ARBA00004109"/>
    </source>
</evidence>
<dbReference type="GeneID" id="6758939"/>
<dbReference type="PhylomeDB" id="B3SBV8"/>
<evidence type="ECO:0000259" key="12">
    <source>
        <dbReference type="PROSITE" id="PS51867"/>
    </source>
</evidence>
<dbReference type="InterPro" id="IPR006595">
    <property type="entry name" value="CTLH_C"/>
</dbReference>
<evidence type="ECO:0000256" key="3">
    <source>
        <dbReference type="ARBA" id="ARBA00014384"/>
    </source>
</evidence>
<evidence type="ECO:0000256" key="2">
    <source>
        <dbReference type="ARBA" id="ARBA00004496"/>
    </source>
</evidence>
<organism evidence="13 14">
    <name type="scientific">Trichoplax adhaerens</name>
    <name type="common">Trichoplax reptans</name>
    <dbReference type="NCBI Taxonomy" id="10228"/>
    <lineage>
        <taxon>Eukaryota</taxon>
        <taxon>Metazoa</taxon>
        <taxon>Placozoa</taxon>
        <taxon>Uniplacotomia</taxon>
        <taxon>Trichoplacea</taxon>
        <taxon>Trichoplacidae</taxon>
        <taxon>Trichoplax</taxon>
    </lineage>
</organism>
<dbReference type="PANTHER" id="PTHR12170:SF2">
    <property type="entry name" value="E3 UBIQUITIN-PROTEIN TRANSFERASE MAEA"/>
    <property type="match status" value="1"/>
</dbReference>
<evidence type="ECO:0000256" key="5">
    <source>
        <dbReference type="ARBA" id="ARBA00022723"/>
    </source>
</evidence>
<dbReference type="SMART" id="SM00668">
    <property type="entry name" value="CTLH"/>
    <property type="match status" value="1"/>
</dbReference>
<gene>
    <name evidence="13" type="ORF">TRIADDRAFT_32981</name>
</gene>
<proteinExistence type="predicted"/>
<keyword evidence="6 10" id="KW-0863">Zinc-finger</keyword>
<dbReference type="GO" id="GO:0061630">
    <property type="term" value="F:ubiquitin protein ligase activity"/>
    <property type="evidence" value="ECO:0007669"/>
    <property type="project" value="InterPro"/>
</dbReference>
<dbReference type="GO" id="GO:0034657">
    <property type="term" value="C:GID complex"/>
    <property type="evidence" value="ECO:0000318"/>
    <property type="project" value="GO_Central"/>
</dbReference>
<dbReference type="OrthoDB" id="1933455at2759"/>
<dbReference type="GO" id="GO:0043249">
    <property type="term" value="P:erythrocyte maturation"/>
    <property type="evidence" value="ECO:0007669"/>
    <property type="project" value="UniProtKB-KW"/>
</dbReference>
<dbReference type="CTD" id="6758939"/>
<evidence type="ECO:0000256" key="4">
    <source>
        <dbReference type="ARBA" id="ARBA00022490"/>
    </source>
</evidence>
<dbReference type="InterPro" id="IPR013144">
    <property type="entry name" value="CRA_dom"/>
</dbReference>